<gene>
    <name evidence="2" type="ORF">SAMN04488137_4426</name>
</gene>
<sequence length="49" mass="5452">MLWTIIGILIVLWILGLVFKIAGGIIHILLIAAVIVLIYKLIKGRATRQ</sequence>
<evidence type="ECO:0000256" key="1">
    <source>
        <dbReference type="SAM" id="Phobius"/>
    </source>
</evidence>
<name>A0A1H0BA25_9BACL</name>
<organism evidence="2 3">
    <name type="scientific">Fictibacillus solisalsi</name>
    <dbReference type="NCBI Taxonomy" id="459525"/>
    <lineage>
        <taxon>Bacteria</taxon>
        <taxon>Bacillati</taxon>
        <taxon>Bacillota</taxon>
        <taxon>Bacilli</taxon>
        <taxon>Bacillales</taxon>
        <taxon>Fictibacillaceae</taxon>
        <taxon>Fictibacillus</taxon>
    </lineage>
</organism>
<dbReference type="RefSeq" id="WP_139168447.1">
    <property type="nucleotide sequence ID" value="NZ_FNHW01000004.1"/>
</dbReference>
<evidence type="ECO:0000313" key="3">
    <source>
        <dbReference type="Proteomes" id="UP000199544"/>
    </source>
</evidence>
<keyword evidence="1" id="KW-0812">Transmembrane</keyword>
<dbReference type="Pfam" id="PF18919">
    <property type="entry name" value="DUF5670"/>
    <property type="match status" value="1"/>
</dbReference>
<dbReference type="AlphaFoldDB" id="A0A1H0BA25"/>
<dbReference type="NCBIfam" id="NF033488">
    <property type="entry name" value="lmo0937_fam_TM"/>
    <property type="match status" value="1"/>
</dbReference>
<proteinExistence type="predicted"/>
<dbReference type="Proteomes" id="UP000199544">
    <property type="component" value="Unassembled WGS sequence"/>
</dbReference>
<accession>A0A1H0BA25</accession>
<dbReference type="EMBL" id="FNHW01000004">
    <property type="protein sequence ID" value="SDN42477.1"/>
    <property type="molecule type" value="Genomic_DNA"/>
</dbReference>
<dbReference type="InterPro" id="IPR043727">
    <property type="entry name" value="Lmo0937-like"/>
</dbReference>
<keyword evidence="3" id="KW-1185">Reference proteome</keyword>
<keyword evidence="1" id="KW-0472">Membrane</keyword>
<evidence type="ECO:0000313" key="2">
    <source>
        <dbReference type="EMBL" id="SDN42477.1"/>
    </source>
</evidence>
<reference evidence="3" key="1">
    <citation type="submission" date="2016-10" db="EMBL/GenBank/DDBJ databases">
        <authorList>
            <person name="Varghese N."/>
            <person name="Submissions S."/>
        </authorList>
    </citation>
    <scope>NUCLEOTIDE SEQUENCE [LARGE SCALE GENOMIC DNA]</scope>
    <source>
        <strain evidence="3">CGMCC 1.6854</strain>
    </source>
</reference>
<keyword evidence="1" id="KW-1133">Transmembrane helix</keyword>
<dbReference type="STRING" id="459525.SAMN04488137_4426"/>
<protein>
    <recommendedName>
        <fullName evidence="4">Lmo0937 family membrane protein</fullName>
    </recommendedName>
</protein>
<evidence type="ECO:0008006" key="4">
    <source>
        <dbReference type="Google" id="ProtNLM"/>
    </source>
</evidence>
<feature type="transmembrane region" description="Helical" evidence="1">
    <location>
        <begin position="6"/>
        <end position="39"/>
    </location>
</feature>